<dbReference type="Proteomes" id="UP001432322">
    <property type="component" value="Unassembled WGS sequence"/>
</dbReference>
<name>A0AAV5WAE2_9BILA</name>
<dbReference type="AlphaFoldDB" id="A0AAV5WAE2"/>
<feature type="non-terminal residue" evidence="2">
    <location>
        <position position="1"/>
    </location>
</feature>
<evidence type="ECO:0000313" key="3">
    <source>
        <dbReference type="Proteomes" id="UP001432322"/>
    </source>
</evidence>
<comment type="caution">
    <text evidence="2">The sequence shown here is derived from an EMBL/GenBank/DDBJ whole genome shotgun (WGS) entry which is preliminary data.</text>
</comment>
<protein>
    <submittedName>
        <fullName evidence="2">Uncharacterized protein</fullName>
    </submittedName>
</protein>
<feature type="region of interest" description="Disordered" evidence="1">
    <location>
        <begin position="68"/>
        <end position="123"/>
    </location>
</feature>
<keyword evidence="3" id="KW-1185">Reference proteome</keyword>
<gene>
    <name evidence="2" type="ORF">PFISCL1PPCAC_20518</name>
</gene>
<dbReference type="EMBL" id="BTSY01000005">
    <property type="protein sequence ID" value="GMT29221.1"/>
    <property type="molecule type" value="Genomic_DNA"/>
</dbReference>
<accession>A0AAV5WAE2</accession>
<feature type="non-terminal residue" evidence="2">
    <location>
        <position position="123"/>
    </location>
</feature>
<evidence type="ECO:0000256" key="1">
    <source>
        <dbReference type="SAM" id="MobiDB-lite"/>
    </source>
</evidence>
<organism evidence="2 3">
    <name type="scientific">Pristionchus fissidentatus</name>
    <dbReference type="NCBI Taxonomy" id="1538716"/>
    <lineage>
        <taxon>Eukaryota</taxon>
        <taxon>Metazoa</taxon>
        <taxon>Ecdysozoa</taxon>
        <taxon>Nematoda</taxon>
        <taxon>Chromadorea</taxon>
        <taxon>Rhabditida</taxon>
        <taxon>Rhabditina</taxon>
        <taxon>Diplogasteromorpha</taxon>
        <taxon>Diplogasteroidea</taxon>
        <taxon>Neodiplogasteridae</taxon>
        <taxon>Pristionchus</taxon>
    </lineage>
</organism>
<sequence>GNRFIDMLSDNGIPIGSSIKGVEDALRTQRQLDNTDPSEQIGKAVFEKFQTQILPGIVANLVAGRNPFKVPPHGPGGAGGLRPMTPTSEIGSHRLESNQQTMSRQPRPQYPDHTPPVDHELRR</sequence>
<feature type="compositionally biased region" description="Polar residues" evidence="1">
    <location>
        <begin position="97"/>
        <end position="106"/>
    </location>
</feature>
<evidence type="ECO:0000313" key="2">
    <source>
        <dbReference type="EMBL" id="GMT29221.1"/>
    </source>
</evidence>
<proteinExistence type="predicted"/>
<reference evidence="2" key="1">
    <citation type="submission" date="2023-10" db="EMBL/GenBank/DDBJ databases">
        <title>Genome assembly of Pristionchus species.</title>
        <authorList>
            <person name="Yoshida K."/>
            <person name="Sommer R.J."/>
        </authorList>
    </citation>
    <scope>NUCLEOTIDE SEQUENCE</scope>
    <source>
        <strain evidence="2">RS5133</strain>
    </source>
</reference>